<feature type="site" description="Transition state stabilizer" evidence="16">
    <location>
        <position position="62"/>
    </location>
</feature>
<organism evidence="20 21">
    <name type="scientific">Quercus lobata</name>
    <name type="common">Valley oak</name>
    <dbReference type="NCBI Taxonomy" id="97700"/>
    <lineage>
        <taxon>Eukaryota</taxon>
        <taxon>Viridiplantae</taxon>
        <taxon>Streptophyta</taxon>
        <taxon>Embryophyta</taxon>
        <taxon>Tracheophyta</taxon>
        <taxon>Spermatophyta</taxon>
        <taxon>Magnoliopsida</taxon>
        <taxon>eudicotyledons</taxon>
        <taxon>Gunneridae</taxon>
        <taxon>Pentapetalae</taxon>
        <taxon>rosids</taxon>
        <taxon>fabids</taxon>
        <taxon>Fagales</taxon>
        <taxon>Fagaceae</taxon>
        <taxon>Quercus</taxon>
    </lineage>
</organism>
<keyword evidence="9 18" id="KW-0560">Oxidoreductase</keyword>
<feature type="binding site" evidence="15">
    <location>
        <position position="76"/>
    </location>
    <ligand>
        <name>Ca(2+)</name>
        <dbReference type="ChEBI" id="CHEBI:29108"/>
        <label>1</label>
    </ligand>
</feature>
<dbReference type="GO" id="GO:0020037">
    <property type="term" value="F:heme binding"/>
    <property type="evidence" value="ECO:0007669"/>
    <property type="project" value="UniProtKB-UniRule"/>
</dbReference>
<feature type="disulfide bond" evidence="17">
    <location>
        <begin position="121"/>
        <end position="322"/>
    </location>
</feature>
<dbReference type="FunFam" id="1.10.520.10:FF:000001">
    <property type="entry name" value="Peroxidase"/>
    <property type="match status" value="1"/>
</dbReference>
<gene>
    <name evidence="20" type="primary">LOC115962280</name>
</gene>
<protein>
    <recommendedName>
        <fullName evidence="4 18">Peroxidase</fullName>
        <ecNumber evidence="4 18">1.11.1.7</ecNumber>
    </recommendedName>
</protein>
<evidence type="ECO:0000313" key="20">
    <source>
        <dbReference type="EnsemblPlants" id="QL09p006895:mrna"/>
    </source>
</evidence>
<feature type="binding site" evidence="14">
    <location>
        <position position="163"/>
    </location>
    <ligand>
        <name>substrate</name>
    </ligand>
</feature>
<feature type="binding site" description="axial binding residue" evidence="15">
    <location>
        <position position="193"/>
    </location>
    <ligand>
        <name>heme b</name>
        <dbReference type="ChEBI" id="CHEBI:60344"/>
    </ligand>
    <ligandPart>
        <name>Fe</name>
        <dbReference type="ChEBI" id="CHEBI:18248"/>
    </ligandPart>
</feature>
<dbReference type="AlphaFoldDB" id="A0A7N2MH09"/>
<evidence type="ECO:0000259" key="19">
    <source>
        <dbReference type="PROSITE" id="PS50873"/>
    </source>
</evidence>
<dbReference type="InterPro" id="IPR002016">
    <property type="entry name" value="Haem_peroxidase"/>
</dbReference>
<evidence type="ECO:0000256" key="12">
    <source>
        <dbReference type="ARBA" id="ARBA00023180"/>
    </source>
</evidence>
<sequence>MSARKLTCAFITLTVVLLCQSVRSQLQVGFYRNLCNLAETIVKEEVRKGISRDEGVAAGLVRLHFHDCFVRGCDASVLIDSTPGNSAEQDSPANDPSLRGFEVIDRAKARLEAICKGVVSCADIVAFAARDSIMIAGGFGYEVPAGRRDGRISLVNETFTNLPPPKLNVDQLTQAFAKKGFTQEEMVTLTGAHTIGRSHCTSFTERLYNFNGTTSQDPSLDSTYATQLKQRCPQGSKNPNLVVPMNTDCPSFRDAGYYKNVLANRGLFTSDQTLMTNAATAIQVNQNARNPNLWRSKFAAAMLKMNQLDVLTGDAGEIRSNCRVKNS</sequence>
<keyword evidence="11 17" id="KW-1015">Disulfide bond</keyword>
<dbReference type="PROSITE" id="PS50873">
    <property type="entry name" value="PEROXIDASE_4"/>
    <property type="match status" value="1"/>
</dbReference>
<dbReference type="KEGG" id="qlo:115962280"/>
<evidence type="ECO:0000313" key="21">
    <source>
        <dbReference type="Proteomes" id="UP000594261"/>
    </source>
</evidence>
<feature type="binding site" evidence="15">
    <location>
        <position position="254"/>
    </location>
    <ligand>
        <name>Ca(2+)</name>
        <dbReference type="ChEBI" id="CHEBI:29108"/>
        <label>2</label>
    </ligand>
</feature>
<feature type="disulfide bond" evidence="17">
    <location>
        <begin position="68"/>
        <end position="73"/>
    </location>
</feature>
<keyword evidence="18" id="KW-0964">Secreted</keyword>
<feature type="binding site" evidence="15">
    <location>
        <position position="74"/>
    </location>
    <ligand>
        <name>Ca(2+)</name>
        <dbReference type="ChEBI" id="CHEBI:29108"/>
        <label>1</label>
    </ligand>
</feature>
<feature type="signal peptide" evidence="18">
    <location>
        <begin position="1"/>
        <end position="24"/>
    </location>
</feature>
<dbReference type="InterPro" id="IPR033905">
    <property type="entry name" value="Secretory_peroxidase"/>
</dbReference>
<evidence type="ECO:0000256" key="11">
    <source>
        <dbReference type="ARBA" id="ARBA00023157"/>
    </source>
</evidence>
<evidence type="ECO:0000256" key="2">
    <source>
        <dbReference type="ARBA" id="ARBA00002322"/>
    </source>
</evidence>
<evidence type="ECO:0000256" key="8">
    <source>
        <dbReference type="ARBA" id="ARBA00022837"/>
    </source>
</evidence>
<evidence type="ECO:0000256" key="1">
    <source>
        <dbReference type="ARBA" id="ARBA00000189"/>
    </source>
</evidence>
<dbReference type="GO" id="GO:0042744">
    <property type="term" value="P:hydrogen peroxide catabolic process"/>
    <property type="evidence" value="ECO:0007669"/>
    <property type="project" value="UniProtKB-KW"/>
</dbReference>
<keyword evidence="18" id="KW-0732">Signal</keyword>
<dbReference type="GO" id="GO:0140825">
    <property type="term" value="F:lactoperoxidase activity"/>
    <property type="evidence" value="ECO:0007669"/>
    <property type="project" value="UniProtKB-EC"/>
</dbReference>
<evidence type="ECO:0000256" key="5">
    <source>
        <dbReference type="ARBA" id="ARBA00022559"/>
    </source>
</evidence>
<keyword evidence="5 18" id="KW-0575">Peroxidase</keyword>
<keyword evidence="8 15" id="KW-0106">Calcium</keyword>
<dbReference type="GO" id="GO:0005576">
    <property type="term" value="C:extracellular region"/>
    <property type="evidence" value="ECO:0007669"/>
    <property type="project" value="UniProtKB-SubCell"/>
</dbReference>
<feature type="active site" description="Proton acceptor" evidence="13">
    <location>
        <position position="66"/>
    </location>
</feature>
<comment type="cofactor">
    <cofactor evidence="15 18">
        <name>Ca(2+)</name>
        <dbReference type="ChEBI" id="CHEBI:29108"/>
    </cofactor>
    <text evidence="15 18">Binds 2 calcium ions per subunit.</text>
</comment>
<dbReference type="PRINTS" id="PR00461">
    <property type="entry name" value="PLPEROXIDASE"/>
</dbReference>
<dbReference type="EMBL" id="LRBV02000009">
    <property type="status" value="NOT_ANNOTATED_CDS"/>
    <property type="molecule type" value="Genomic_DNA"/>
</dbReference>
<dbReference type="Gene3D" id="1.10.520.10">
    <property type="match status" value="1"/>
</dbReference>
<dbReference type="PRINTS" id="PR00458">
    <property type="entry name" value="PEROXIDASE"/>
</dbReference>
<comment type="function">
    <text evidence="2">Removal of H(2)O(2), oxidation of toxic reductants, biosynthesis and degradation of lignin, suberization, auxin catabolism, response to environmental stresses such as wounding, pathogen attack and oxidative stress. These functions might be dependent on each isozyme/isoform in each plant tissue.</text>
</comment>
<evidence type="ECO:0000256" key="6">
    <source>
        <dbReference type="ARBA" id="ARBA00022617"/>
    </source>
</evidence>
<dbReference type="PROSITE" id="PS00435">
    <property type="entry name" value="PEROXIDASE_1"/>
    <property type="match status" value="1"/>
</dbReference>
<evidence type="ECO:0000256" key="18">
    <source>
        <dbReference type="RuleBase" id="RU362060"/>
    </source>
</evidence>
<comment type="similarity">
    <text evidence="3">Belongs to the peroxidase family. Ascorbate peroxidase subfamily.</text>
</comment>
<keyword evidence="12" id="KW-0325">Glycoprotein</keyword>
<dbReference type="InterPro" id="IPR010255">
    <property type="entry name" value="Haem_peroxidase_sf"/>
</dbReference>
<dbReference type="GO" id="GO:0046872">
    <property type="term" value="F:metal ion binding"/>
    <property type="evidence" value="ECO:0007669"/>
    <property type="project" value="UniProtKB-UniRule"/>
</dbReference>
<evidence type="ECO:0000256" key="13">
    <source>
        <dbReference type="PIRSR" id="PIRSR600823-1"/>
    </source>
</evidence>
<evidence type="ECO:0000256" key="9">
    <source>
        <dbReference type="ARBA" id="ARBA00023002"/>
    </source>
</evidence>
<dbReference type="Proteomes" id="UP000594261">
    <property type="component" value="Chromosome 9"/>
</dbReference>
<dbReference type="PANTHER" id="PTHR31517">
    <property type="match status" value="1"/>
</dbReference>
<dbReference type="EC" id="1.11.1.7" evidence="4 18"/>
<keyword evidence="10 15" id="KW-0408">Iron</keyword>
<dbReference type="Pfam" id="PF00141">
    <property type="entry name" value="peroxidase"/>
    <property type="match status" value="1"/>
</dbReference>
<dbReference type="RefSeq" id="XP_030937045.1">
    <property type="nucleotide sequence ID" value="XM_031081185.1"/>
</dbReference>
<accession>A0A7N2MH09</accession>
<evidence type="ECO:0000256" key="10">
    <source>
        <dbReference type="ARBA" id="ARBA00023004"/>
    </source>
</evidence>
<dbReference type="OrthoDB" id="2113341at2759"/>
<proteinExistence type="inferred from homology"/>
<feature type="binding site" evidence="15">
    <location>
        <position position="194"/>
    </location>
    <ligand>
        <name>Ca(2+)</name>
        <dbReference type="ChEBI" id="CHEBI:29108"/>
        <label>2</label>
    </ligand>
</feature>
<keyword evidence="21" id="KW-1185">Reference proteome</keyword>
<dbReference type="CDD" id="cd00693">
    <property type="entry name" value="secretory_peroxidase"/>
    <property type="match status" value="1"/>
</dbReference>
<feature type="disulfide bond" evidence="17">
    <location>
        <begin position="35"/>
        <end position="115"/>
    </location>
</feature>
<keyword evidence="7 15" id="KW-0479">Metal-binding</keyword>
<dbReference type="Gramene" id="QL09p006895:mrna">
    <property type="protein sequence ID" value="QL09p006895:mrna"/>
    <property type="gene ID" value="QL09p006895"/>
</dbReference>
<evidence type="ECO:0000256" key="15">
    <source>
        <dbReference type="PIRSR" id="PIRSR600823-3"/>
    </source>
</evidence>
<dbReference type="PANTHER" id="PTHR31517:SF84">
    <property type="entry name" value="PEROXIDASE"/>
    <property type="match status" value="1"/>
</dbReference>
<evidence type="ECO:0000256" key="14">
    <source>
        <dbReference type="PIRSR" id="PIRSR600823-2"/>
    </source>
</evidence>
<dbReference type="GeneID" id="115962280"/>
<evidence type="ECO:0000256" key="3">
    <source>
        <dbReference type="ARBA" id="ARBA00006873"/>
    </source>
</evidence>
<evidence type="ECO:0000256" key="16">
    <source>
        <dbReference type="PIRSR" id="PIRSR600823-4"/>
    </source>
</evidence>
<dbReference type="InterPro" id="IPR000823">
    <property type="entry name" value="Peroxidase_pln"/>
</dbReference>
<dbReference type="InterPro" id="IPR019793">
    <property type="entry name" value="Peroxidases_heam-ligand_BS"/>
</dbReference>
<keyword evidence="6 18" id="KW-0349">Heme</keyword>
<feature type="binding site" evidence="15">
    <location>
        <position position="70"/>
    </location>
    <ligand>
        <name>Ca(2+)</name>
        <dbReference type="ChEBI" id="CHEBI:29108"/>
        <label>1</label>
    </ligand>
</feature>
<dbReference type="FunFam" id="1.10.420.10:FF:000006">
    <property type="entry name" value="Peroxidase"/>
    <property type="match status" value="1"/>
</dbReference>
<dbReference type="PROSITE" id="PS00436">
    <property type="entry name" value="PEROXIDASE_2"/>
    <property type="match status" value="1"/>
</dbReference>
<name>A0A7N2MH09_QUELO</name>
<keyword evidence="18" id="KW-0376">Hydrogen peroxide</keyword>
<dbReference type="InterPro" id="IPR019794">
    <property type="entry name" value="Peroxidases_AS"/>
</dbReference>
<reference evidence="20" key="2">
    <citation type="submission" date="2021-01" db="UniProtKB">
        <authorList>
            <consortium name="EnsemblPlants"/>
        </authorList>
    </citation>
    <scope>IDENTIFICATION</scope>
</reference>
<evidence type="ECO:0000256" key="17">
    <source>
        <dbReference type="PIRSR" id="PIRSR600823-5"/>
    </source>
</evidence>
<dbReference type="SUPFAM" id="SSF48113">
    <property type="entry name" value="Heme-dependent peroxidases"/>
    <property type="match status" value="1"/>
</dbReference>
<feature type="binding site" evidence="15">
    <location>
        <position position="67"/>
    </location>
    <ligand>
        <name>Ca(2+)</name>
        <dbReference type="ChEBI" id="CHEBI:29108"/>
        <label>1</label>
    </ligand>
</feature>
<feature type="chain" id="PRO_5029939008" description="Peroxidase" evidence="18">
    <location>
        <begin position="25"/>
        <end position="327"/>
    </location>
</feature>
<dbReference type="EnsemblPlants" id="QL09p006895:mrna">
    <property type="protein sequence ID" value="QL09p006895:mrna"/>
    <property type="gene ID" value="QL09p006895"/>
</dbReference>
<evidence type="ECO:0000256" key="4">
    <source>
        <dbReference type="ARBA" id="ARBA00012313"/>
    </source>
</evidence>
<comment type="subcellular location">
    <subcellularLocation>
        <location evidence="18">Secreted</location>
    </subcellularLocation>
</comment>
<comment type="cofactor">
    <cofactor evidence="15 18">
        <name>heme b</name>
        <dbReference type="ChEBI" id="CHEBI:60344"/>
    </cofactor>
    <text evidence="15 18">Binds 1 heme b (iron(II)-protoporphyrin IX) group per subunit.</text>
</comment>
<dbReference type="GO" id="GO:0006979">
    <property type="term" value="P:response to oxidative stress"/>
    <property type="evidence" value="ECO:0007669"/>
    <property type="project" value="UniProtKB-UniRule"/>
</dbReference>
<feature type="binding site" evidence="15">
    <location>
        <position position="88"/>
    </location>
    <ligand>
        <name>Ca(2+)</name>
        <dbReference type="ChEBI" id="CHEBI:29108"/>
        <label>1</label>
    </ligand>
</feature>
<reference evidence="20 21" key="1">
    <citation type="journal article" date="2016" name="G3 (Bethesda)">
        <title>First Draft Assembly and Annotation of the Genome of a California Endemic Oak Quercus lobata Nee (Fagaceae).</title>
        <authorList>
            <person name="Sork V.L."/>
            <person name="Fitz-Gibbon S.T."/>
            <person name="Puiu D."/>
            <person name="Crepeau M."/>
            <person name="Gugger P.F."/>
            <person name="Sherman R."/>
            <person name="Stevens K."/>
            <person name="Langley C.H."/>
            <person name="Pellegrini M."/>
            <person name="Salzberg S.L."/>
        </authorList>
    </citation>
    <scope>NUCLEOTIDE SEQUENCE [LARGE SCALE GENOMIC DNA]</scope>
    <source>
        <strain evidence="20 21">cv. SW786</strain>
    </source>
</reference>
<comment type="catalytic activity">
    <reaction evidence="1 18">
        <text>2 a phenolic donor + H2O2 = 2 a phenolic radical donor + 2 H2O</text>
        <dbReference type="Rhea" id="RHEA:56136"/>
        <dbReference type="ChEBI" id="CHEBI:15377"/>
        <dbReference type="ChEBI" id="CHEBI:16240"/>
        <dbReference type="ChEBI" id="CHEBI:139520"/>
        <dbReference type="ChEBI" id="CHEBI:139521"/>
        <dbReference type="EC" id="1.11.1.7"/>
    </reaction>
</comment>
<feature type="disulfide bond" evidence="17">
    <location>
        <begin position="200"/>
        <end position="232"/>
    </location>
</feature>
<feature type="binding site" evidence="15">
    <location>
        <position position="72"/>
    </location>
    <ligand>
        <name>Ca(2+)</name>
        <dbReference type="ChEBI" id="CHEBI:29108"/>
        <label>1</label>
    </ligand>
</feature>
<dbReference type="InParanoid" id="A0A7N2MH09"/>
<dbReference type="OMA" id="MLCPAAE"/>
<comment type="similarity">
    <text evidence="18">Belongs to the peroxidase family. Classical plant (class III) peroxidase subfamily.</text>
</comment>
<feature type="domain" description="Plant heme peroxidase family profile" evidence="19">
    <location>
        <begin position="25"/>
        <end position="326"/>
    </location>
</feature>
<dbReference type="Gene3D" id="1.10.420.10">
    <property type="entry name" value="Peroxidase, domain 2"/>
    <property type="match status" value="1"/>
</dbReference>
<evidence type="ECO:0000256" key="7">
    <source>
        <dbReference type="ARBA" id="ARBA00022723"/>
    </source>
</evidence>